<sequence length="563" mass="63378">MISGRKTEEIADLIDLFSKTQYRAKEVTPRVETIEKRCLELFGRDYKYSVIHNANGEVCGHYPRQMVFLEYECTELRKDGFESTVQITKLQDLVNRSKMARCRGRFVCPVILYNGKHICRSSTLAGWGELYGRTGYNYIFSGETDTTYVPEDDSASNGDSQLFDKVRGLDIKLLRYLSVRYICDLMVENKKVKFGLNVTSSEKVDKAQRYADFTLLSVPYPGCEFFKDYKDRDYTAEGLVFNWNQDFVDAPLTIPVCFTKNLNIDWSKYQSWDLVQQTQNYLKLLLHIINSDDESGLLVHCISGWDRTPLFVSLLRLSLWADGAVHASLEPAEILYLTIGAVFCHVFNESPTLNSFYSSWQIFFFCFNFLKHIVSEKFSAMKKPRRKGQNSSPQTVLWNRPNPLQERLAHPLSQEAKSSSSSSSNQSEPGFTRAGSSPMSVPGRRLAAEYARSGSSLSADYGSWQIVSGCGSIHDRGQFLPIPTATNDFPLPFIFQDEGPSGRICPSPSERQARLETVREVFLAAYSSTVGLKSSAPSPSGAISGLLEQFARGVGLRGTNSIV</sequence>
<feature type="compositionally biased region" description="Polar residues" evidence="1">
    <location>
        <begin position="425"/>
        <end position="439"/>
    </location>
</feature>
<name>A0A674CX55_SALTR</name>
<proteinExistence type="predicted"/>
<dbReference type="InterPro" id="IPR039802">
    <property type="entry name" value="MTMR14"/>
</dbReference>
<reference evidence="2" key="2">
    <citation type="submission" date="2025-09" db="UniProtKB">
        <authorList>
            <consortium name="Ensembl"/>
        </authorList>
    </citation>
    <scope>IDENTIFICATION</scope>
</reference>
<gene>
    <name evidence="2" type="primary">MTMR14</name>
    <name evidence="2" type="synonym">LOC115150142</name>
</gene>
<accession>A0A674CX55</accession>
<protein>
    <submittedName>
        <fullName evidence="2">Myotubularin related protein 14</fullName>
    </submittedName>
</protein>
<dbReference type="InterPro" id="IPR016130">
    <property type="entry name" value="Tyr_Pase_AS"/>
</dbReference>
<dbReference type="PROSITE" id="PS00383">
    <property type="entry name" value="TYR_PHOSPHATASE_1"/>
    <property type="match status" value="1"/>
</dbReference>
<dbReference type="CDD" id="cd13213">
    <property type="entry name" value="PH-GRAM_MTMR14"/>
    <property type="match status" value="1"/>
</dbReference>
<evidence type="ECO:0000313" key="3">
    <source>
        <dbReference type="Proteomes" id="UP000472277"/>
    </source>
</evidence>
<evidence type="ECO:0000313" key="2">
    <source>
        <dbReference type="Ensembl" id="ENSSTUP00000088019.1"/>
    </source>
</evidence>
<dbReference type="PANTHER" id="PTHR13524:SF2">
    <property type="entry name" value="MYOTUBULARIN-RELATED PROTEIN 14"/>
    <property type="match status" value="1"/>
</dbReference>
<dbReference type="Proteomes" id="UP000472277">
    <property type="component" value="Chromosome 16"/>
</dbReference>
<dbReference type="InterPro" id="IPR029021">
    <property type="entry name" value="Prot-tyrosine_phosphatase-like"/>
</dbReference>
<dbReference type="Gene3D" id="3.90.190.10">
    <property type="entry name" value="Protein tyrosine phosphatase superfamily"/>
    <property type="match status" value="1"/>
</dbReference>
<dbReference type="InterPro" id="IPR039803">
    <property type="entry name" value="MTMR14_PH-GRAM"/>
</dbReference>
<dbReference type="GO" id="GO:0004438">
    <property type="term" value="F:phosphatidylinositol-3-phosphate phosphatase activity"/>
    <property type="evidence" value="ECO:0007669"/>
    <property type="project" value="InterPro"/>
</dbReference>
<dbReference type="PANTHER" id="PTHR13524">
    <property type="entry name" value="MYOTUBULARIN-RELATED"/>
    <property type="match status" value="1"/>
</dbReference>
<organism evidence="2 3">
    <name type="scientific">Salmo trutta</name>
    <name type="common">Brown trout</name>
    <dbReference type="NCBI Taxonomy" id="8032"/>
    <lineage>
        <taxon>Eukaryota</taxon>
        <taxon>Metazoa</taxon>
        <taxon>Chordata</taxon>
        <taxon>Craniata</taxon>
        <taxon>Vertebrata</taxon>
        <taxon>Euteleostomi</taxon>
        <taxon>Actinopterygii</taxon>
        <taxon>Neopterygii</taxon>
        <taxon>Teleostei</taxon>
        <taxon>Protacanthopterygii</taxon>
        <taxon>Salmoniformes</taxon>
        <taxon>Salmonidae</taxon>
        <taxon>Salmoninae</taxon>
        <taxon>Salmo</taxon>
    </lineage>
</organism>
<dbReference type="SUPFAM" id="SSF52799">
    <property type="entry name" value="(Phosphotyrosine protein) phosphatases II"/>
    <property type="match status" value="1"/>
</dbReference>
<dbReference type="GeneTree" id="ENSGT00390000018852"/>
<feature type="region of interest" description="Disordered" evidence="1">
    <location>
        <begin position="411"/>
        <end position="441"/>
    </location>
</feature>
<keyword evidence="3" id="KW-1185">Reference proteome</keyword>
<evidence type="ECO:0000256" key="1">
    <source>
        <dbReference type="SAM" id="MobiDB-lite"/>
    </source>
</evidence>
<dbReference type="AlphaFoldDB" id="A0A674CX55"/>
<dbReference type="Ensembl" id="ENSSTUT00000093662.1">
    <property type="protein sequence ID" value="ENSSTUP00000088019.1"/>
    <property type="gene ID" value="ENSSTUG00000038532.1"/>
</dbReference>
<reference evidence="2" key="1">
    <citation type="submission" date="2025-08" db="UniProtKB">
        <authorList>
            <consortium name="Ensembl"/>
        </authorList>
    </citation>
    <scope>IDENTIFICATION</scope>
</reference>